<evidence type="ECO:0000313" key="2">
    <source>
        <dbReference type="EMBL" id="WAR13751.1"/>
    </source>
</evidence>
<evidence type="ECO:0000256" key="1">
    <source>
        <dbReference type="SAM" id="Phobius"/>
    </source>
</evidence>
<reference evidence="2" key="1">
    <citation type="submission" date="2022-11" db="EMBL/GenBank/DDBJ databases">
        <title>Centuries of genome instability and evolution in soft-shell clam transmissible cancer (bioRxiv).</title>
        <authorList>
            <person name="Hart S.F.M."/>
            <person name="Yonemitsu M.A."/>
            <person name="Giersch R.M."/>
            <person name="Beal B.F."/>
            <person name="Arriagada G."/>
            <person name="Davis B.W."/>
            <person name="Ostrander E.A."/>
            <person name="Goff S.P."/>
            <person name="Metzger M.J."/>
        </authorList>
    </citation>
    <scope>NUCLEOTIDE SEQUENCE</scope>
    <source>
        <strain evidence="2">MELC-2E11</strain>
        <tissue evidence="2">Siphon/mantle</tissue>
    </source>
</reference>
<name>A0ABY7F330_MYAAR</name>
<dbReference type="Proteomes" id="UP001164746">
    <property type="component" value="Chromosome 9"/>
</dbReference>
<keyword evidence="3" id="KW-1185">Reference proteome</keyword>
<dbReference type="EMBL" id="CP111020">
    <property type="protein sequence ID" value="WAR13751.1"/>
    <property type="molecule type" value="Genomic_DNA"/>
</dbReference>
<proteinExistence type="predicted"/>
<feature type="transmembrane region" description="Helical" evidence="1">
    <location>
        <begin position="85"/>
        <end position="107"/>
    </location>
</feature>
<accession>A0ABY7F330</accession>
<gene>
    <name evidence="2" type="ORF">MAR_003856</name>
</gene>
<feature type="non-terminal residue" evidence="2">
    <location>
        <position position="185"/>
    </location>
</feature>
<feature type="transmembrane region" description="Helical" evidence="1">
    <location>
        <begin position="51"/>
        <end position="79"/>
    </location>
</feature>
<evidence type="ECO:0000313" key="3">
    <source>
        <dbReference type="Proteomes" id="UP001164746"/>
    </source>
</evidence>
<evidence type="ECO:0008006" key="4">
    <source>
        <dbReference type="Google" id="ProtNLM"/>
    </source>
</evidence>
<keyword evidence="1" id="KW-0472">Membrane</keyword>
<organism evidence="2 3">
    <name type="scientific">Mya arenaria</name>
    <name type="common">Soft-shell clam</name>
    <dbReference type="NCBI Taxonomy" id="6604"/>
    <lineage>
        <taxon>Eukaryota</taxon>
        <taxon>Metazoa</taxon>
        <taxon>Spiralia</taxon>
        <taxon>Lophotrochozoa</taxon>
        <taxon>Mollusca</taxon>
        <taxon>Bivalvia</taxon>
        <taxon>Autobranchia</taxon>
        <taxon>Heteroconchia</taxon>
        <taxon>Euheterodonta</taxon>
        <taxon>Imparidentia</taxon>
        <taxon>Neoheterodontei</taxon>
        <taxon>Myida</taxon>
        <taxon>Myoidea</taxon>
        <taxon>Myidae</taxon>
        <taxon>Mya</taxon>
    </lineage>
</organism>
<keyword evidence="1" id="KW-1133">Transmembrane helix</keyword>
<sequence length="185" mass="21116">RDNIFTTNVHTWSVFCSVQFQALTQPLLASCCYNRNPEDCKSWKLTAGKIFLYFWMFLMNCILVGFIAYGLVYLFAFVVPNDDTFFASWIGILCLFVFLICIVLTVVNIYTFCVVHKNGCCFMTSFNRNALNVDPEATPVAIFKPTQQMMFGPKPELDGATTCRVYPDPPPPYQDQCPPYSENNI</sequence>
<keyword evidence="1" id="KW-0812">Transmembrane</keyword>
<protein>
    <recommendedName>
        <fullName evidence="4">Protein S-acyltransferase</fullName>
    </recommendedName>
</protein>